<proteinExistence type="predicted"/>
<protein>
    <submittedName>
        <fullName evidence="1">Uncharacterized protein</fullName>
    </submittedName>
</protein>
<dbReference type="InterPro" id="IPR036155">
    <property type="entry name" value="Crypto/Photolyase_N_sf"/>
</dbReference>
<sequence length="106" mass="11933">MEPNPTAFSPGSSRAGLLLQSLVDDLNLKKLGSCLLLLHGEPGEVFIPCLQEWNVHKFCFEYDTEPSLLSSLKLGDSFVNIELRDARVTRYSSFWAERKKEEISTA</sequence>
<dbReference type="EMBL" id="OZ021735">
    <property type="protein sequence ID" value="CAK9310429.1"/>
    <property type="molecule type" value="Genomic_DNA"/>
</dbReference>
<evidence type="ECO:0000313" key="2">
    <source>
        <dbReference type="Proteomes" id="UP001642487"/>
    </source>
</evidence>
<evidence type="ECO:0000313" key="1">
    <source>
        <dbReference type="EMBL" id="CAK9310429.1"/>
    </source>
</evidence>
<name>A0ABP0XQJ7_9ROSI</name>
<dbReference type="SUPFAM" id="SSF52425">
    <property type="entry name" value="Cryptochrome/photolyase, N-terminal domain"/>
    <property type="match status" value="1"/>
</dbReference>
<accession>A0ABP0XQJ7</accession>
<gene>
    <name evidence="1" type="ORF">CITCOLO1_LOCUS2052</name>
</gene>
<keyword evidence="2" id="KW-1185">Reference proteome</keyword>
<dbReference type="InterPro" id="IPR014729">
    <property type="entry name" value="Rossmann-like_a/b/a_fold"/>
</dbReference>
<dbReference type="Proteomes" id="UP001642487">
    <property type="component" value="Chromosome 1"/>
</dbReference>
<dbReference type="Gene3D" id="3.40.50.620">
    <property type="entry name" value="HUPs"/>
    <property type="match status" value="1"/>
</dbReference>
<organism evidence="1 2">
    <name type="scientific">Citrullus colocynthis</name>
    <name type="common">colocynth</name>
    <dbReference type="NCBI Taxonomy" id="252529"/>
    <lineage>
        <taxon>Eukaryota</taxon>
        <taxon>Viridiplantae</taxon>
        <taxon>Streptophyta</taxon>
        <taxon>Embryophyta</taxon>
        <taxon>Tracheophyta</taxon>
        <taxon>Spermatophyta</taxon>
        <taxon>Magnoliopsida</taxon>
        <taxon>eudicotyledons</taxon>
        <taxon>Gunneridae</taxon>
        <taxon>Pentapetalae</taxon>
        <taxon>rosids</taxon>
        <taxon>fabids</taxon>
        <taxon>Cucurbitales</taxon>
        <taxon>Cucurbitaceae</taxon>
        <taxon>Benincaseae</taxon>
        <taxon>Citrullus</taxon>
    </lineage>
</organism>
<reference evidence="1 2" key="1">
    <citation type="submission" date="2024-03" db="EMBL/GenBank/DDBJ databases">
        <authorList>
            <person name="Gkanogiannis A."/>
            <person name="Becerra Lopez-Lavalle L."/>
        </authorList>
    </citation>
    <scope>NUCLEOTIDE SEQUENCE [LARGE SCALE GENOMIC DNA]</scope>
</reference>